<feature type="region of interest" description="Disordered" evidence="2">
    <location>
        <begin position="294"/>
        <end position="318"/>
    </location>
</feature>
<evidence type="ECO:0000256" key="1">
    <source>
        <dbReference type="PROSITE-ProRule" id="PRU00047"/>
    </source>
</evidence>
<dbReference type="OrthoDB" id="1725366at2759"/>
<evidence type="ECO:0000256" key="2">
    <source>
        <dbReference type="SAM" id="MobiDB-lite"/>
    </source>
</evidence>
<evidence type="ECO:0000259" key="3">
    <source>
        <dbReference type="PROSITE" id="PS50158"/>
    </source>
</evidence>
<feature type="compositionally biased region" description="Basic and acidic residues" evidence="2">
    <location>
        <begin position="294"/>
        <end position="304"/>
    </location>
</feature>
<dbReference type="InterPro" id="IPR032567">
    <property type="entry name" value="RTL1-rel"/>
</dbReference>
<dbReference type="InterPro" id="IPR001878">
    <property type="entry name" value="Znf_CCHC"/>
</dbReference>
<dbReference type="PROSITE" id="PS50158">
    <property type="entry name" value="ZF_CCHC"/>
    <property type="match status" value="1"/>
</dbReference>
<dbReference type="SMART" id="SM00343">
    <property type="entry name" value="ZnF_C2HC"/>
    <property type="match status" value="2"/>
</dbReference>
<feature type="region of interest" description="Disordered" evidence="2">
    <location>
        <begin position="1"/>
        <end position="46"/>
    </location>
</feature>
<dbReference type="CDD" id="cd00303">
    <property type="entry name" value="retropepsin_like"/>
    <property type="match status" value="1"/>
</dbReference>
<evidence type="ECO:0000313" key="4">
    <source>
        <dbReference type="EMBL" id="PWA68156.1"/>
    </source>
</evidence>
<reference evidence="4 5" key="1">
    <citation type="journal article" date="2018" name="Mol. Plant">
        <title>The genome of Artemisia annua provides insight into the evolution of Asteraceae family and artemisinin biosynthesis.</title>
        <authorList>
            <person name="Shen Q."/>
            <person name="Zhang L."/>
            <person name="Liao Z."/>
            <person name="Wang S."/>
            <person name="Yan T."/>
            <person name="Shi P."/>
            <person name="Liu M."/>
            <person name="Fu X."/>
            <person name="Pan Q."/>
            <person name="Wang Y."/>
            <person name="Lv Z."/>
            <person name="Lu X."/>
            <person name="Zhang F."/>
            <person name="Jiang W."/>
            <person name="Ma Y."/>
            <person name="Chen M."/>
            <person name="Hao X."/>
            <person name="Li L."/>
            <person name="Tang Y."/>
            <person name="Lv G."/>
            <person name="Zhou Y."/>
            <person name="Sun X."/>
            <person name="Brodelius P.E."/>
            <person name="Rose J.K.C."/>
            <person name="Tang K."/>
        </authorList>
    </citation>
    <scope>NUCLEOTIDE SEQUENCE [LARGE SCALE GENOMIC DNA]</scope>
    <source>
        <strain evidence="5">cv. Huhao1</strain>
        <tissue evidence="4">Leaf</tissue>
    </source>
</reference>
<organism evidence="4 5">
    <name type="scientific">Artemisia annua</name>
    <name type="common">Sweet wormwood</name>
    <dbReference type="NCBI Taxonomy" id="35608"/>
    <lineage>
        <taxon>Eukaryota</taxon>
        <taxon>Viridiplantae</taxon>
        <taxon>Streptophyta</taxon>
        <taxon>Embryophyta</taxon>
        <taxon>Tracheophyta</taxon>
        <taxon>Spermatophyta</taxon>
        <taxon>Magnoliopsida</taxon>
        <taxon>eudicotyledons</taxon>
        <taxon>Gunneridae</taxon>
        <taxon>Pentapetalae</taxon>
        <taxon>asterids</taxon>
        <taxon>campanulids</taxon>
        <taxon>Asterales</taxon>
        <taxon>Asteraceae</taxon>
        <taxon>Asteroideae</taxon>
        <taxon>Anthemideae</taxon>
        <taxon>Artemisiinae</taxon>
        <taxon>Artemisia</taxon>
    </lineage>
</organism>
<dbReference type="AlphaFoldDB" id="A0A2U1N3V2"/>
<dbReference type="Proteomes" id="UP000245207">
    <property type="component" value="Unassembled WGS sequence"/>
</dbReference>
<dbReference type="EMBL" id="PKPP01003695">
    <property type="protein sequence ID" value="PWA68156.1"/>
    <property type="molecule type" value="Genomic_DNA"/>
</dbReference>
<dbReference type="Pfam" id="PF03732">
    <property type="entry name" value="Retrotrans_gag"/>
    <property type="match status" value="1"/>
</dbReference>
<dbReference type="PANTHER" id="PTHR15503:SF41">
    <property type="entry name" value="NUCLEOTIDYLTRANSFERASE, RIBONUCLEASE H"/>
    <property type="match status" value="1"/>
</dbReference>
<protein>
    <submittedName>
        <fullName evidence="4">Zinc finger, CCHC-type, Retrotransposon gag domain protein</fullName>
    </submittedName>
</protein>
<comment type="caution">
    <text evidence="4">The sequence shown here is derived from an EMBL/GenBank/DDBJ whole genome shotgun (WGS) entry which is preliminary data.</text>
</comment>
<feature type="compositionally biased region" description="Basic and acidic residues" evidence="2">
    <location>
        <begin position="1"/>
        <end position="10"/>
    </location>
</feature>
<keyword evidence="1" id="KW-0863">Zinc-finger</keyword>
<dbReference type="Pfam" id="PF08284">
    <property type="entry name" value="RVP_2"/>
    <property type="match status" value="1"/>
</dbReference>
<dbReference type="GO" id="GO:0008270">
    <property type="term" value="F:zinc ion binding"/>
    <property type="evidence" value="ECO:0007669"/>
    <property type="project" value="UniProtKB-KW"/>
</dbReference>
<dbReference type="PANTHER" id="PTHR15503">
    <property type="entry name" value="LDOC1 RELATED"/>
    <property type="match status" value="1"/>
</dbReference>
<dbReference type="InterPro" id="IPR005162">
    <property type="entry name" value="Retrotrans_gag_dom"/>
</dbReference>
<accession>A0A2U1N3V2</accession>
<dbReference type="SUPFAM" id="SSF57756">
    <property type="entry name" value="Retrovirus zinc finger-like domains"/>
    <property type="match status" value="1"/>
</dbReference>
<dbReference type="Gene3D" id="4.10.60.10">
    <property type="entry name" value="Zinc finger, CCHC-type"/>
    <property type="match status" value="1"/>
</dbReference>
<evidence type="ECO:0000313" key="5">
    <source>
        <dbReference type="Proteomes" id="UP000245207"/>
    </source>
</evidence>
<gene>
    <name evidence="4" type="ORF">CTI12_AA310700</name>
</gene>
<sequence length="523" mass="59820">MDTPHPKEATKATASKHAESSANDAGDNEKGYESSSSSSSPEGLNFRGFTKEEMKTLNAMMAKRVGKSIKKSMPYYINKTTDNMQKIFHEEIGKLKKSGELMNDLNARPGVGKEKSTYRDFTACALPIFTESLDPLKSFRWITDIEGAFRTSRCAEEDKVNFPTNCLHERAKIWWEGKANEKGSAWREMCTWEQFKEVFTKEYAPAKEIDKIREAFHNLIQTNESVNELWGKFCDMVQYCPEYRDNEKLKVDKFQRMLKDEIRTIVSPFKCTTIEDLLSRARIREADLDRIKGKEKKELKRKQEQPTPFGKRGKFDFTRRDNTGKLPPQCNRCGKNHMGECKSEMKGCFKCGDPSHISKNCTKPLVICYGCNEERHKLSECPKVNPRKSKPSNLAKEEKVVVPKPKARVYQMGVKEAKSGSDVITGTILVKSKPARVLYDSDASMSFVSYSFSKELSTPLEKLPTPIEVEIADSKIVVVSNVYRNVEIDEKPGRIWEDYQECVRVSIHKEKREGKSKLLAKLK</sequence>
<keyword evidence="1" id="KW-0479">Metal-binding</keyword>
<dbReference type="InterPro" id="IPR036875">
    <property type="entry name" value="Znf_CCHC_sf"/>
</dbReference>
<proteinExistence type="predicted"/>
<dbReference type="GO" id="GO:0003676">
    <property type="term" value="F:nucleic acid binding"/>
    <property type="evidence" value="ECO:0007669"/>
    <property type="project" value="InterPro"/>
</dbReference>
<feature type="domain" description="CCHC-type" evidence="3">
    <location>
        <begin position="348"/>
        <end position="363"/>
    </location>
</feature>
<keyword evidence="5" id="KW-1185">Reference proteome</keyword>
<name>A0A2U1N3V2_ARTAN</name>
<keyword evidence="1" id="KW-0862">Zinc</keyword>